<evidence type="ECO:0000313" key="3">
    <source>
        <dbReference type="EMBL" id="TVS90216.1"/>
    </source>
</evidence>
<keyword evidence="2" id="KW-0472">Membrane</keyword>
<gene>
    <name evidence="3" type="ORF">FPZ47_10395</name>
</gene>
<dbReference type="GO" id="GO:0016020">
    <property type="term" value="C:membrane"/>
    <property type="evidence" value="ECO:0007669"/>
    <property type="project" value="UniProtKB-SubCell"/>
</dbReference>
<protein>
    <submittedName>
        <fullName evidence="3">Mce protein</fullName>
    </submittedName>
</protein>
<comment type="caution">
    <text evidence="3">The sequence shown here is derived from an EMBL/GenBank/DDBJ whole genome shotgun (WGS) entry which is preliminary data.</text>
</comment>
<dbReference type="EMBL" id="VMQU01000035">
    <property type="protein sequence ID" value="TVS90216.1"/>
    <property type="molecule type" value="Genomic_DNA"/>
</dbReference>
<reference evidence="3 4" key="1">
    <citation type="submission" date="2019-07" db="EMBL/GenBank/DDBJ databases">
        <title>New Mycobacterium species.</title>
        <authorList>
            <person name="Tortoli E."/>
            <person name="Ghielmetti G."/>
            <person name="Friedel U."/>
            <person name="Trovato A."/>
        </authorList>
    </citation>
    <scope>NUCLEOTIDE SEQUENCE [LARGE SCALE GENOMIC DNA]</scope>
    <source>
        <strain evidence="3 4">16-83</strain>
    </source>
</reference>
<dbReference type="AlphaFoldDB" id="A0A557XW15"/>
<dbReference type="PANTHER" id="PTHR37042">
    <property type="entry name" value="OUTER MEMBRANE PROTEIN RV1973"/>
    <property type="match status" value="1"/>
</dbReference>
<keyword evidence="4" id="KW-1185">Reference proteome</keyword>
<accession>A0A557XW15</accession>
<dbReference type="Proteomes" id="UP000320513">
    <property type="component" value="Unassembled WGS sequence"/>
</dbReference>
<evidence type="ECO:0000256" key="2">
    <source>
        <dbReference type="ARBA" id="ARBA00023136"/>
    </source>
</evidence>
<organism evidence="3 4">
    <name type="scientific">Mycobacterium helveticum</name>
    <dbReference type="NCBI Taxonomy" id="2592811"/>
    <lineage>
        <taxon>Bacteria</taxon>
        <taxon>Bacillati</taxon>
        <taxon>Actinomycetota</taxon>
        <taxon>Actinomycetes</taxon>
        <taxon>Mycobacteriales</taxon>
        <taxon>Mycobacteriaceae</taxon>
        <taxon>Mycobacterium</taxon>
    </lineage>
</organism>
<evidence type="ECO:0000313" key="4">
    <source>
        <dbReference type="Proteomes" id="UP000320513"/>
    </source>
</evidence>
<proteinExistence type="predicted"/>
<comment type="subcellular location">
    <subcellularLocation>
        <location evidence="1">Membrane</location>
    </subcellularLocation>
</comment>
<dbReference type="PANTHER" id="PTHR37042:SF4">
    <property type="entry name" value="OUTER MEMBRANE PROTEIN RV1973"/>
    <property type="match status" value="1"/>
</dbReference>
<sequence>MLSAGGIGVGDYLMLRAHRSNQAVADADAAAVAAAKDCVAATQPADVGALPAIQRKLDECATGDFKTQAAWYSAIVSEAYQAQNIHVRLPEMDAGVEHTNADGSIVALVVFRATISQGGLPDRDSNYRIRVKMVRQDGQFKIAQLDQVAK</sequence>
<evidence type="ECO:0000256" key="1">
    <source>
        <dbReference type="ARBA" id="ARBA00004370"/>
    </source>
</evidence>
<dbReference type="OrthoDB" id="4616808at2"/>
<name>A0A557XW15_9MYCO</name>